<proteinExistence type="predicted"/>
<organism evidence="1 2">
    <name type="scientific">Allokutzneria multivorans</name>
    <dbReference type="NCBI Taxonomy" id="1142134"/>
    <lineage>
        <taxon>Bacteria</taxon>
        <taxon>Bacillati</taxon>
        <taxon>Actinomycetota</taxon>
        <taxon>Actinomycetes</taxon>
        <taxon>Pseudonocardiales</taxon>
        <taxon>Pseudonocardiaceae</taxon>
        <taxon>Allokutzneria</taxon>
    </lineage>
</organism>
<protein>
    <submittedName>
        <fullName evidence="1">Uncharacterized protein</fullName>
    </submittedName>
</protein>
<name>A0ABP7T5C3_9PSEU</name>
<reference evidence="2" key="1">
    <citation type="journal article" date="2019" name="Int. J. Syst. Evol. Microbiol.">
        <title>The Global Catalogue of Microorganisms (GCM) 10K type strain sequencing project: providing services to taxonomists for standard genome sequencing and annotation.</title>
        <authorList>
            <consortium name="The Broad Institute Genomics Platform"/>
            <consortium name="The Broad Institute Genome Sequencing Center for Infectious Disease"/>
            <person name="Wu L."/>
            <person name="Ma J."/>
        </authorList>
    </citation>
    <scope>NUCLEOTIDE SEQUENCE [LARGE SCALE GENOMIC DNA]</scope>
    <source>
        <strain evidence="2">JCM 17342</strain>
    </source>
</reference>
<comment type="caution">
    <text evidence="1">The sequence shown here is derived from an EMBL/GenBank/DDBJ whole genome shotgun (WGS) entry which is preliminary data.</text>
</comment>
<evidence type="ECO:0000313" key="1">
    <source>
        <dbReference type="EMBL" id="GAA4021315.1"/>
    </source>
</evidence>
<evidence type="ECO:0000313" key="2">
    <source>
        <dbReference type="Proteomes" id="UP001501747"/>
    </source>
</evidence>
<dbReference type="EMBL" id="BAABAL010000018">
    <property type="protein sequence ID" value="GAA4021315.1"/>
    <property type="molecule type" value="Genomic_DNA"/>
</dbReference>
<sequence length="148" mass="15923">MRVVEGLWEAGRMPGRDGLYRPDDTALELHVEGPGAYRPDAGQPIPFRIGGPFDVPEAIEEHGVDEVDTNFESPLPDGSGQLSGGGGGMGNIGYLARLGADGSLRWIAMMFHSNPFVGVHFDGVRAVFTNDWGNRLTLDLESPAFRGL</sequence>
<keyword evidence="2" id="KW-1185">Reference proteome</keyword>
<dbReference type="Proteomes" id="UP001501747">
    <property type="component" value="Unassembled WGS sequence"/>
</dbReference>
<gene>
    <name evidence="1" type="ORF">GCM10022247_51870</name>
</gene>
<dbReference type="RefSeq" id="WP_344879742.1">
    <property type="nucleotide sequence ID" value="NZ_BAABAL010000018.1"/>
</dbReference>
<accession>A0ABP7T5C3</accession>